<dbReference type="Ensembl" id="ENSACAT00000058765.1">
    <property type="protein sequence ID" value="ENSACAP00000029270.1"/>
    <property type="gene ID" value="ENSACAG00000043058.1"/>
</dbReference>
<evidence type="ECO:0000313" key="2">
    <source>
        <dbReference type="Proteomes" id="UP000001646"/>
    </source>
</evidence>
<evidence type="ECO:0000313" key="1">
    <source>
        <dbReference type="Ensembl" id="ENSACAP00000029270.1"/>
    </source>
</evidence>
<reference evidence="1" key="3">
    <citation type="submission" date="2025-09" db="UniProtKB">
        <authorList>
            <consortium name="Ensembl"/>
        </authorList>
    </citation>
    <scope>IDENTIFICATION</scope>
</reference>
<sequence>MDLSQLLNEIRANYEMLISRSQIETILSAGTQVMIISRQAPTRIRSQSNVYSVPLSASVRYSISFFDAAFYWGRESDFFSSSHPTSHHCLIPQYVGEKIC</sequence>
<reference evidence="1" key="2">
    <citation type="submission" date="2025-08" db="UniProtKB">
        <authorList>
            <consortium name="Ensembl"/>
        </authorList>
    </citation>
    <scope>IDENTIFICATION</scope>
</reference>
<dbReference type="GeneTree" id="ENSGT00960000190892"/>
<accession>A0A803T230</accession>
<reference evidence="1 2" key="1">
    <citation type="submission" date="2009-12" db="EMBL/GenBank/DDBJ databases">
        <title>The Genome Sequence of Anolis carolinensis (Green Anole Lizard).</title>
        <authorList>
            <consortium name="The Genome Sequencing Platform"/>
            <person name="Di Palma F."/>
            <person name="Alfoldi J."/>
            <person name="Heiman D."/>
            <person name="Young S."/>
            <person name="Grabherr M."/>
            <person name="Johnson J."/>
            <person name="Lander E.S."/>
            <person name="Lindblad-Toh K."/>
        </authorList>
    </citation>
    <scope>NUCLEOTIDE SEQUENCE [LARGE SCALE GENOMIC DNA]</scope>
    <source>
        <strain evidence="1 2">JBL SC #1</strain>
    </source>
</reference>
<name>A0A803T230_ANOCA</name>
<dbReference type="InParanoid" id="A0A803T230"/>
<keyword evidence="2" id="KW-1185">Reference proteome</keyword>
<evidence type="ECO:0008006" key="3">
    <source>
        <dbReference type="Google" id="ProtNLM"/>
    </source>
</evidence>
<dbReference type="Proteomes" id="UP000001646">
    <property type="component" value="Chromosome 6"/>
</dbReference>
<dbReference type="AlphaFoldDB" id="A0A803T230"/>
<organism evidence="1 2">
    <name type="scientific">Anolis carolinensis</name>
    <name type="common">Green anole</name>
    <name type="synonym">American chameleon</name>
    <dbReference type="NCBI Taxonomy" id="28377"/>
    <lineage>
        <taxon>Eukaryota</taxon>
        <taxon>Metazoa</taxon>
        <taxon>Chordata</taxon>
        <taxon>Craniata</taxon>
        <taxon>Vertebrata</taxon>
        <taxon>Euteleostomi</taxon>
        <taxon>Lepidosauria</taxon>
        <taxon>Squamata</taxon>
        <taxon>Bifurcata</taxon>
        <taxon>Unidentata</taxon>
        <taxon>Episquamata</taxon>
        <taxon>Toxicofera</taxon>
        <taxon>Iguania</taxon>
        <taxon>Dactyloidae</taxon>
        <taxon>Anolis</taxon>
    </lineage>
</organism>
<proteinExistence type="predicted"/>
<protein>
    <recommendedName>
        <fullName evidence="3">IF rod domain-containing protein</fullName>
    </recommendedName>
</protein>